<feature type="domain" description="Major facilitator superfamily (MFS) profile" evidence="8">
    <location>
        <begin position="39"/>
        <end position="519"/>
    </location>
</feature>
<dbReference type="Gene3D" id="1.20.1250.20">
    <property type="entry name" value="MFS general substrate transporter like domains"/>
    <property type="match status" value="1"/>
</dbReference>
<name>A0A6C0G2C6_9BACL</name>
<dbReference type="SUPFAM" id="SSF103473">
    <property type="entry name" value="MFS general substrate transporter"/>
    <property type="match status" value="1"/>
</dbReference>
<dbReference type="GO" id="GO:0022857">
    <property type="term" value="F:transmembrane transporter activity"/>
    <property type="evidence" value="ECO:0007669"/>
    <property type="project" value="InterPro"/>
</dbReference>
<dbReference type="PANTHER" id="PTHR23501:SF197">
    <property type="entry name" value="COMD"/>
    <property type="match status" value="1"/>
</dbReference>
<organism evidence="9 10">
    <name type="scientific">Paenibacillus lycopersici</name>
    <dbReference type="NCBI Taxonomy" id="2704462"/>
    <lineage>
        <taxon>Bacteria</taxon>
        <taxon>Bacillati</taxon>
        <taxon>Bacillota</taxon>
        <taxon>Bacilli</taxon>
        <taxon>Bacillales</taxon>
        <taxon>Paenibacillaceae</taxon>
        <taxon>Paenibacillus</taxon>
    </lineage>
</organism>
<feature type="transmembrane region" description="Helical" evidence="7">
    <location>
        <begin position="165"/>
        <end position="184"/>
    </location>
</feature>
<evidence type="ECO:0000256" key="7">
    <source>
        <dbReference type="SAM" id="Phobius"/>
    </source>
</evidence>
<evidence type="ECO:0000313" key="9">
    <source>
        <dbReference type="EMBL" id="QHT58815.1"/>
    </source>
</evidence>
<comment type="subcellular location">
    <subcellularLocation>
        <location evidence="1">Cell membrane</location>
        <topology evidence="1">Multi-pass membrane protein</topology>
    </subcellularLocation>
</comment>
<feature type="transmembrane region" description="Helical" evidence="7">
    <location>
        <begin position="250"/>
        <end position="273"/>
    </location>
</feature>
<dbReference type="PROSITE" id="PS50850">
    <property type="entry name" value="MFS"/>
    <property type="match status" value="1"/>
</dbReference>
<dbReference type="PROSITE" id="PS00216">
    <property type="entry name" value="SUGAR_TRANSPORT_1"/>
    <property type="match status" value="1"/>
</dbReference>
<feature type="transmembrane region" description="Helical" evidence="7">
    <location>
        <begin position="418"/>
        <end position="443"/>
    </location>
</feature>
<dbReference type="CDD" id="cd17502">
    <property type="entry name" value="MFS_Azr1_MDR_like"/>
    <property type="match status" value="1"/>
</dbReference>
<keyword evidence="4 7" id="KW-0812">Transmembrane</keyword>
<dbReference type="InterPro" id="IPR036259">
    <property type="entry name" value="MFS_trans_sf"/>
</dbReference>
<dbReference type="NCBIfam" id="TIGR00711">
    <property type="entry name" value="efflux_EmrB"/>
    <property type="match status" value="1"/>
</dbReference>
<dbReference type="PANTHER" id="PTHR23501">
    <property type="entry name" value="MAJOR FACILITATOR SUPERFAMILY"/>
    <property type="match status" value="1"/>
</dbReference>
<feature type="transmembrane region" description="Helical" evidence="7">
    <location>
        <begin position="104"/>
        <end position="122"/>
    </location>
</feature>
<sequence>MNDFKTLFQLTVTIILHRLSLSEPRGGFRLTRTNNKALIMIGLIIGIIFAELDETVVSTAMPTIIRDLNGLSLYGWVAGIYMLTMTSFMPILGKLADLYGRKKIYILSMGLFIAGSVISGFAENMPVLLLGRGIQGIGAGGLMPLAMVIFGDTFTVEQRAKIQGVFGAIMFVPQLLGPLIGGYLTEHISWHWIFWVNIPVGVLAAFVLSAGLRESKGNKDASIDWAGAFLLVCSIVSLLLTPVLHETEGYAWSSPTLIGLWVLGAALLVVFVFVERKAKEPILPMHLFKNRTFVVLSIIVFILVCGVMGAFASFPFFAQNVLGLTPIASGYLTLPLMVGAVIASVISGRLMTKVPYRNIFAVSMLLPALAFFLMTGVDMNTAIIALVGYFVILGLGFGVLFNNNLIVQESVAKENSGVALTSVTLFQSFGMTIGVSIFGSLLAANISSGVGKLAGSLPADEAQAIGHAAQGGIPKDLDPTLIDQIKGIFSEAFQHLYWVSFGFALLVVVVCLFLKREVLKVSTDKETEAAAADESGPVAEVQG</sequence>
<feature type="transmembrane region" description="Helical" evidence="7">
    <location>
        <begin position="324"/>
        <end position="346"/>
    </location>
</feature>
<feature type="transmembrane region" description="Helical" evidence="7">
    <location>
        <begin position="383"/>
        <end position="406"/>
    </location>
</feature>
<keyword evidence="3" id="KW-1003">Cell membrane</keyword>
<feature type="transmembrane region" description="Helical" evidence="7">
    <location>
        <begin position="496"/>
        <end position="514"/>
    </location>
</feature>
<keyword evidence="10" id="KW-1185">Reference proteome</keyword>
<dbReference type="FunFam" id="1.20.1720.10:FF:000004">
    <property type="entry name" value="EmrB/QacA family drug resistance transporter"/>
    <property type="match status" value="1"/>
</dbReference>
<dbReference type="EMBL" id="CP048209">
    <property type="protein sequence ID" value="QHT58815.1"/>
    <property type="molecule type" value="Genomic_DNA"/>
</dbReference>
<keyword evidence="2" id="KW-0813">Transport</keyword>
<evidence type="ECO:0000313" key="10">
    <source>
        <dbReference type="Proteomes" id="UP000476064"/>
    </source>
</evidence>
<dbReference type="PRINTS" id="PR01036">
    <property type="entry name" value="TCRTETB"/>
</dbReference>
<accession>A0A6C0G2C6</accession>
<keyword evidence="6 7" id="KW-0472">Membrane</keyword>
<evidence type="ECO:0000256" key="4">
    <source>
        <dbReference type="ARBA" id="ARBA00022692"/>
    </source>
</evidence>
<feature type="transmembrane region" description="Helical" evidence="7">
    <location>
        <begin position="358"/>
        <end position="377"/>
    </location>
</feature>
<dbReference type="Gene3D" id="1.20.1720.10">
    <property type="entry name" value="Multidrug resistance protein D"/>
    <property type="match status" value="1"/>
</dbReference>
<dbReference type="GO" id="GO:0005886">
    <property type="term" value="C:plasma membrane"/>
    <property type="evidence" value="ECO:0007669"/>
    <property type="project" value="UniProtKB-SubCell"/>
</dbReference>
<proteinExistence type="predicted"/>
<feature type="transmembrane region" description="Helical" evidence="7">
    <location>
        <begin position="190"/>
        <end position="211"/>
    </location>
</feature>
<evidence type="ECO:0000256" key="3">
    <source>
        <dbReference type="ARBA" id="ARBA00022475"/>
    </source>
</evidence>
<dbReference type="KEGG" id="plyc:GXP70_01680"/>
<evidence type="ECO:0000256" key="1">
    <source>
        <dbReference type="ARBA" id="ARBA00004651"/>
    </source>
</evidence>
<feature type="transmembrane region" description="Helical" evidence="7">
    <location>
        <begin position="134"/>
        <end position="153"/>
    </location>
</feature>
<dbReference type="InterPro" id="IPR004638">
    <property type="entry name" value="EmrB-like"/>
</dbReference>
<dbReference type="InterPro" id="IPR011701">
    <property type="entry name" value="MFS"/>
</dbReference>
<dbReference type="AlphaFoldDB" id="A0A6C0G2C6"/>
<feature type="transmembrane region" description="Helical" evidence="7">
    <location>
        <begin position="73"/>
        <end position="92"/>
    </location>
</feature>
<evidence type="ECO:0000256" key="2">
    <source>
        <dbReference type="ARBA" id="ARBA00022448"/>
    </source>
</evidence>
<reference evidence="9 10" key="1">
    <citation type="submission" date="2020-01" db="EMBL/GenBank/DDBJ databases">
        <title>Paenibacillus sp. nov., isolated from tomato rhizosphere.</title>
        <authorList>
            <person name="Weon H.-Y."/>
            <person name="Lee S.A."/>
        </authorList>
    </citation>
    <scope>NUCLEOTIDE SEQUENCE [LARGE SCALE GENOMIC DNA]</scope>
    <source>
        <strain evidence="9 10">12200R-189</strain>
    </source>
</reference>
<evidence type="ECO:0000259" key="8">
    <source>
        <dbReference type="PROSITE" id="PS50850"/>
    </source>
</evidence>
<dbReference type="Proteomes" id="UP000476064">
    <property type="component" value="Chromosome"/>
</dbReference>
<feature type="transmembrane region" description="Helical" evidence="7">
    <location>
        <begin position="293"/>
        <end position="318"/>
    </location>
</feature>
<feature type="transmembrane region" description="Helical" evidence="7">
    <location>
        <begin position="223"/>
        <end position="244"/>
    </location>
</feature>
<protein>
    <submittedName>
        <fullName evidence="9">MFS transporter</fullName>
    </submittedName>
</protein>
<evidence type="ECO:0000256" key="5">
    <source>
        <dbReference type="ARBA" id="ARBA00022989"/>
    </source>
</evidence>
<gene>
    <name evidence="9" type="ORF">GXP70_01680</name>
</gene>
<dbReference type="Pfam" id="PF07690">
    <property type="entry name" value="MFS_1"/>
    <property type="match status" value="1"/>
</dbReference>
<feature type="transmembrane region" description="Helical" evidence="7">
    <location>
        <begin position="37"/>
        <end position="53"/>
    </location>
</feature>
<dbReference type="InterPro" id="IPR020846">
    <property type="entry name" value="MFS_dom"/>
</dbReference>
<dbReference type="InterPro" id="IPR005829">
    <property type="entry name" value="Sugar_transporter_CS"/>
</dbReference>
<keyword evidence="5 7" id="KW-1133">Transmembrane helix</keyword>
<evidence type="ECO:0000256" key="6">
    <source>
        <dbReference type="ARBA" id="ARBA00023136"/>
    </source>
</evidence>